<dbReference type="GO" id="GO:0015833">
    <property type="term" value="P:peptide transport"/>
    <property type="evidence" value="ECO:0007669"/>
    <property type="project" value="InterPro"/>
</dbReference>
<proteinExistence type="inferred from homology"/>
<dbReference type="Gene3D" id="3.40.50.300">
    <property type="entry name" value="P-loop containing nucleotide triphosphate hydrolases"/>
    <property type="match status" value="1"/>
</dbReference>
<gene>
    <name evidence="9" type="ORF">ABM479_33640</name>
</gene>
<dbReference type="Pfam" id="PF08352">
    <property type="entry name" value="oligo_HPY"/>
    <property type="match status" value="1"/>
</dbReference>
<evidence type="ECO:0000313" key="9">
    <source>
        <dbReference type="EMBL" id="XBT97836.1"/>
    </source>
</evidence>
<dbReference type="InterPro" id="IPR027417">
    <property type="entry name" value="P-loop_NTPase"/>
</dbReference>
<keyword evidence="6 9" id="KW-0067">ATP-binding</keyword>
<dbReference type="AlphaFoldDB" id="A0AAU7S5T7"/>
<geneLocation type="plasmid" evidence="9">
    <name>unnamed3</name>
</geneLocation>
<dbReference type="InterPro" id="IPR003593">
    <property type="entry name" value="AAA+_ATPase"/>
</dbReference>
<feature type="domain" description="ABC transporter" evidence="8">
    <location>
        <begin position="5"/>
        <end position="254"/>
    </location>
</feature>
<keyword evidence="9" id="KW-0614">Plasmid</keyword>
<reference evidence="9" key="1">
    <citation type="submission" date="2024-06" db="EMBL/GenBank/DDBJ databases">
        <authorList>
            <person name="Li T."/>
            <person name="Gao R."/>
        </authorList>
    </citation>
    <scope>NUCLEOTIDE SEQUENCE</scope>
    <source>
        <strain evidence="9">ZPR3</strain>
        <plasmid evidence="9">unnamed3</plasmid>
    </source>
</reference>
<dbReference type="Pfam" id="PF00005">
    <property type="entry name" value="ABC_tran"/>
    <property type="match status" value="1"/>
</dbReference>
<evidence type="ECO:0000256" key="7">
    <source>
        <dbReference type="ARBA" id="ARBA00023136"/>
    </source>
</evidence>
<keyword evidence="4" id="KW-1003">Cell membrane</keyword>
<evidence type="ECO:0000256" key="5">
    <source>
        <dbReference type="ARBA" id="ARBA00022741"/>
    </source>
</evidence>
<sequence length="334" mass="36545">MQPFFQIKDLELQIERGGRTAMLLNGVNLDIERGEAVGVVGESGCGKSITWLAVLGVLGQQMRVTGRALLEGRDLLAIKAQEMTKIRGKRIAMIFQDPTSSLNPIRTVGWQISESLVQHKGLSWGTARIQAKRLLDQVRIADPARRMSQYPHELSGGMNQRIMIAMALAGEPDLLIADEPTTALDVTVQAQILELLNDIRRDRKMSLLLISHDLGMVSQACDRIAVMYAGQVLEFARAEEIWNNGRHPYTRGLIASDPGIAGPVLPRRTMPGTLPNPFSMPEGCAFAPRCDFAHAKCLHSMPLLRDVGGNHQVACVNAGRGAMLMRSPKAEAIA</sequence>
<name>A0AAU7S5T7_9HYPH</name>
<dbReference type="GO" id="GO:0055085">
    <property type="term" value="P:transmembrane transport"/>
    <property type="evidence" value="ECO:0007669"/>
    <property type="project" value="UniProtKB-ARBA"/>
</dbReference>
<dbReference type="NCBIfam" id="TIGR01727">
    <property type="entry name" value="oligo_HPY"/>
    <property type="match status" value="1"/>
</dbReference>
<dbReference type="PANTHER" id="PTHR43297">
    <property type="entry name" value="OLIGOPEPTIDE TRANSPORT ATP-BINDING PROTEIN APPD"/>
    <property type="match status" value="1"/>
</dbReference>
<dbReference type="GO" id="GO:0016887">
    <property type="term" value="F:ATP hydrolysis activity"/>
    <property type="evidence" value="ECO:0007669"/>
    <property type="project" value="InterPro"/>
</dbReference>
<dbReference type="InterPro" id="IPR050388">
    <property type="entry name" value="ABC_Ni/Peptide_Import"/>
</dbReference>
<evidence type="ECO:0000259" key="8">
    <source>
        <dbReference type="PROSITE" id="PS50893"/>
    </source>
</evidence>
<dbReference type="SUPFAM" id="SSF52540">
    <property type="entry name" value="P-loop containing nucleoside triphosphate hydrolases"/>
    <property type="match status" value="1"/>
</dbReference>
<dbReference type="FunFam" id="3.40.50.300:FF:000016">
    <property type="entry name" value="Oligopeptide ABC transporter ATP-binding component"/>
    <property type="match status" value="1"/>
</dbReference>
<evidence type="ECO:0000256" key="3">
    <source>
        <dbReference type="ARBA" id="ARBA00022448"/>
    </source>
</evidence>
<keyword evidence="5" id="KW-0547">Nucleotide-binding</keyword>
<keyword evidence="7" id="KW-0472">Membrane</keyword>
<evidence type="ECO:0000256" key="2">
    <source>
        <dbReference type="ARBA" id="ARBA00005417"/>
    </source>
</evidence>
<dbReference type="PANTHER" id="PTHR43297:SF2">
    <property type="entry name" value="DIPEPTIDE TRANSPORT ATP-BINDING PROTEIN DPPD"/>
    <property type="match status" value="1"/>
</dbReference>
<keyword evidence="3" id="KW-0813">Transport</keyword>
<dbReference type="CDD" id="cd03257">
    <property type="entry name" value="ABC_NikE_OppD_transporters"/>
    <property type="match status" value="1"/>
</dbReference>
<evidence type="ECO:0000256" key="6">
    <source>
        <dbReference type="ARBA" id="ARBA00022840"/>
    </source>
</evidence>
<evidence type="ECO:0000256" key="4">
    <source>
        <dbReference type="ARBA" id="ARBA00022475"/>
    </source>
</evidence>
<dbReference type="InterPro" id="IPR013563">
    <property type="entry name" value="Oligopep_ABC_C"/>
</dbReference>
<dbReference type="GO" id="GO:0005524">
    <property type="term" value="F:ATP binding"/>
    <property type="evidence" value="ECO:0007669"/>
    <property type="project" value="UniProtKB-KW"/>
</dbReference>
<dbReference type="SMART" id="SM00382">
    <property type="entry name" value="AAA"/>
    <property type="match status" value="1"/>
</dbReference>
<evidence type="ECO:0000256" key="1">
    <source>
        <dbReference type="ARBA" id="ARBA00004417"/>
    </source>
</evidence>
<dbReference type="GO" id="GO:0005886">
    <property type="term" value="C:plasma membrane"/>
    <property type="evidence" value="ECO:0007669"/>
    <property type="project" value="UniProtKB-SubCell"/>
</dbReference>
<dbReference type="PROSITE" id="PS50893">
    <property type="entry name" value="ABC_TRANSPORTER_2"/>
    <property type="match status" value="1"/>
</dbReference>
<accession>A0AAU7S5T7</accession>
<dbReference type="RefSeq" id="WP_349963098.1">
    <property type="nucleotide sequence ID" value="NZ_CP157963.1"/>
</dbReference>
<protein>
    <submittedName>
        <fullName evidence="9">ABC transporter ATP-binding protein</fullName>
    </submittedName>
</protein>
<comment type="similarity">
    <text evidence="2">Belongs to the ABC transporter superfamily.</text>
</comment>
<dbReference type="InterPro" id="IPR003439">
    <property type="entry name" value="ABC_transporter-like_ATP-bd"/>
</dbReference>
<organism evidence="9">
    <name type="scientific">Rhizobium sp. ZPR3</name>
    <dbReference type="NCBI Taxonomy" id="3158967"/>
    <lineage>
        <taxon>Bacteria</taxon>
        <taxon>Pseudomonadati</taxon>
        <taxon>Pseudomonadota</taxon>
        <taxon>Alphaproteobacteria</taxon>
        <taxon>Hyphomicrobiales</taxon>
        <taxon>Rhizobiaceae</taxon>
        <taxon>Rhizobium/Agrobacterium group</taxon>
        <taxon>Rhizobium</taxon>
    </lineage>
</organism>
<dbReference type="EMBL" id="CP157963">
    <property type="protein sequence ID" value="XBT97836.1"/>
    <property type="molecule type" value="Genomic_DNA"/>
</dbReference>
<comment type="subcellular location">
    <subcellularLocation>
        <location evidence="1">Cell inner membrane</location>
        <topology evidence="1">Peripheral membrane protein</topology>
    </subcellularLocation>
</comment>